<evidence type="ECO:0000313" key="8">
    <source>
        <dbReference type="EMBL" id="TWU36099.1"/>
    </source>
</evidence>
<dbReference type="InterPro" id="IPR050074">
    <property type="entry name" value="DHO_dehydrogenase"/>
</dbReference>
<evidence type="ECO:0000256" key="6">
    <source>
        <dbReference type="ARBA" id="ARBA00023002"/>
    </source>
</evidence>
<keyword evidence="5" id="KW-0665">Pyrimidine biosynthesis</keyword>
<dbReference type="Gene3D" id="3.20.20.70">
    <property type="entry name" value="Aldolase class I"/>
    <property type="match status" value="1"/>
</dbReference>
<dbReference type="InterPro" id="IPR013785">
    <property type="entry name" value="Aldolase_TIM"/>
</dbReference>
<dbReference type="GO" id="GO:0006221">
    <property type="term" value="P:pyrimidine nucleotide biosynthetic process"/>
    <property type="evidence" value="ECO:0007669"/>
    <property type="project" value="UniProtKB-KW"/>
</dbReference>
<dbReference type="EMBL" id="SJPV01000006">
    <property type="protein sequence ID" value="TWU36099.1"/>
    <property type="molecule type" value="Genomic_DNA"/>
</dbReference>
<dbReference type="Proteomes" id="UP000319143">
    <property type="component" value="Unassembled WGS sequence"/>
</dbReference>
<evidence type="ECO:0000256" key="4">
    <source>
        <dbReference type="ARBA" id="ARBA00022643"/>
    </source>
</evidence>
<feature type="domain" description="Dihydroorotate dehydrogenase catalytic" evidence="7">
    <location>
        <begin position="84"/>
        <end position="292"/>
    </location>
</feature>
<dbReference type="GO" id="GO:0005737">
    <property type="term" value="C:cytoplasm"/>
    <property type="evidence" value="ECO:0007669"/>
    <property type="project" value="InterPro"/>
</dbReference>
<accession>A0A5C6DML2</accession>
<keyword evidence="4" id="KW-0288">FMN</keyword>
<dbReference type="InterPro" id="IPR005720">
    <property type="entry name" value="Dihydroorotate_DH_cat"/>
</dbReference>
<dbReference type="EC" id="1.3.1.14" evidence="8"/>
<evidence type="ECO:0000256" key="5">
    <source>
        <dbReference type="ARBA" id="ARBA00022975"/>
    </source>
</evidence>
<dbReference type="RefSeq" id="WP_146528131.1">
    <property type="nucleotide sequence ID" value="NZ_SJPV01000006.1"/>
</dbReference>
<evidence type="ECO:0000256" key="2">
    <source>
        <dbReference type="ARBA" id="ARBA00004725"/>
    </source>
</evidence>
<sequence>MFGNITARYLGLELKSPVLVGSSSLARDPEAVRDLWLAGAGAIVLPSLFEEQVMEQRFGSDHRESIHHPYNERLSYGHVATNYNGGTERYLELIAELKRTSLIPIIANLNGFTHGQWLSIASEIERAGAAAIELVVDCDITDPNTRGEQIEQCLIDCVAEVCDQVAIPVSVKLSSFHTSIANLTRRIADAGAKGVVCFAHAPAWRVETECIDTTLHWSLTAAGNINPTIAGLIRARGAGASMDIAASGGICSTDDFVRSVIAGADVAMMTSAVYRSGPSAITKVVNGLQNYLSRSGFASFAEFAAARPKLHACMRSSYLRGISEIDRYHDPTPQPTTVTGDRYGHLDHVMPPEPHSIV</sequence>
<dbReference type="OrthoDB" id="9794954at2"/>
<dbReference type="AlphaFoldDB" id="A0A5C6DML2"/>
<keyword evidence="3" id="KW-0285">Flavoprotein</keyword>
<gene>
    <name evidence="8" type="primary">pyrDB</name>
    <name evidence="8" type="ORF">Poly41_38520</name>
</gene>
<comment type="caution">
    <text evidence="8">The sequence shown here is derived from an EMBL/GenBank/DDBJ whole genome shotgun (WGS) entry which is preliminary data.</text>
</comment>
<evidence type="ECO:0000256" key="1">
    <source>
        <dbReference type="ARBA" id="ARBA00001917"/>
    </source>
</evidence>
<evidence type="ECO:0000259" key="7">
    <source>
        <dbReference type="Pfam" id="PF01180"/>
    </source>
</evidence>
<dbReference type="SUPFAM" id="SSF51395">
    <property type="entry name" value="FMN-linked oxidoreductases"/>
    <property type="match status" value="1"/>
</dbReference>
<comment type="pathway">
    <text evidence="2">Pyrimidine metabolism; UMP biosynthesis via de novo pathway.</text>
</comment>
<evidence type="ECO:0000256" key="3">
    <source>
        <dbReference type="ARBA" id="ARBA00022630"/>
    </source>
</evidence>
<comment type="cofactor">
    <cofactor evidence="1">
        <name>FMN</name>
        <dbReference type="ChEBI" id="CHEBI:58210"/>
    </cofactor>
</comment>
<proteinExistence type="predicted"/>
<dbReference type="GO" id="GO:0006207">
    <property type="term" value="P:'de novo' pyrimidine nucleobase biosynthetic process"/>
    <property type="evidence" value="ECO:0007669"/>
    <property type="project" value="TreeGrafter"/>
</dbReference>
<protein>
    <submittedName>
        <fullName evidence="8">Dihydroorotate dehydrogenase B (NAD(+)), catalytic subunit</fullName>
        <ecNumber evidence="8">1.3.1.14</ecNumber>
    </submittedName>
</protein>
<dbReference type="GO" id="GO:0004589">
    <property type="term" value="F:dihydroorotate dehydrogenase (NAD+) activity"/>
    <property type="evidence" value="ECO:0007669"/>
    <property type="project" value="UniProtKB-EC"/>
</dbReference>
<name>A0A5C6DML2_9BACT</name>
<evidence type="ECO:0000313" key="9">
    <source>
        <dbReference type="Proteomes" id="UP000319143"/>
    </source>
</evidence>
<dbReference type="PANTHER" id="PTHR48109:SF3">
    <property type="entry name" value="SLL0744 PROTEIN"/>
    <property type="match status" value="1"/>
</dbReference>
<dbReference type="PANTHER" id="PTHR48109">
    <property type="entry name" value="DIHYDROOROTATE DEHYDROGENASE (QUINONE), MITOCHONDRIAL-RELATED"/>
    <property type="match status" value="1"/>
</dbReference>
<reference evidence="8 9" key="1">
    <citation type="submission" date="2019-02" db="EMBL/GenBank/DDBJ databases">
        <title>Deep-cultivation of Planctomycetes and their phenomic and genomic characterization uncovers novel biology.</title>
        <authorList>
            <person name="Wiegand S."/>
            <person name="Jogler M."/>
            <person name="Boedeker C."/>
            <person name="Pinto D."/>
            <person name="Vollmers J."/>
            <person name="Rivas-Marin E."/>
            <person name="Kohn T."/>
            <person name="Peeters S.H."/>
            <person name="Heuer A."/>
            <person name="Rast P."/>
            <person name="Oberbeckmann S."/>
            <person name="Bunk B."/>
            <person name="Jeske O."/>
            <person name="Meyerdierks A."/>
            <person name="Storesund J.E."/>
            <person name="Kallscheuer N."/>
            <person name="Luecker S."/>
            <person name="Lage O.M."/>
            <person name="Pohl T."/>
            <person name="Merkel B.J."/>
            <person name="Hornburger P."/>
            <person name="Mueller R.-W."/>
            <person name="Bruemmer F."/>
            <person name="Labrenz M."/>
            <person name="Spormann A.M."/>
            <person name="Op Den Camp H."/>
            <person name="Overmann J."/>
            <person name="Amann R."/>
            <person name="Jetten M.S.M."/>
            <person name="Mascher T."/>
            <person name="Medema M.H."/>
            <person name="Devos D.P."/>
            <person name="Kaster A.-K."/>
            <person name="Ovreas L."/>
            <person name="Rohde M."/>
            <person name="Galperin M.Y."/>
            <person name="Jogler C."/>
        </authorList>
    </citation>
    <scope>NUCLEOTIDE SEQUENCE [LARGE SCALE GENOMIC DNA]</scope>
    <source>
        <strain evidence="8 9">Poly41</strain>
    </source>
</reference>
<keyword evidence="6 8" id="KW-0560">Oxidoreductase</keyword>
<organism evidence="8 9">
    <name type="scientific">Novipirellula artificiosorum</name>
    <dbReference type="NCBI Taxonomy" id="2528016"/>
    <lineage>
        <taxon>Bacteria</taxon>
        <taxon>Pseudomonadati</taxon>
        <taxon>Planctomycetota</taxon>
        <taxon>Planctomycetia</taxon>
        <taxon>Pirellulales</taxon>
        <taxon>Pirellulaceae</taxon>
        <taxon>Novipirellula</taxon>
    </lineage>
</organism>
<keyword evidence="9" id="KW-1185">Reference proteome</keyword>
<dbReference type="Pfam" id="PF01180">
    <property type="entry name" value="DHO_dh"/>
    <property type="match status" value="1"/>
</dbReference>